<keyword evidence="9" id="KW-1185">Reference proteome</keyword>
<evidence type="ECO:0000256" key="6">
    <source>
        <dbReference type="PROSITE-ProRule" id="PRU00076"/>
    </source>
</evidence>
<dbReference type="Pfam" id="PF00008">
    <property type="entry name" value="EGF"/>
    <property type="match status" value="2"/>
</dbReference>
<dbReference type="InterPro" id="IPR051022">
    <property type="entry name" value="Notch_Cell-Fate_Det"/>
</dbReference>
<feature type="disulfide bond" evidence="6">
    <location>
        <begin position="74"/>
        <end position="83"/>
    </location>
</feature>
<feature type="non-terminal residue" evidence="8">
    <location>
        <position position="167"/>
    </location>
</feature>
<keyword evidence="5" id="KW-0325">Glycoprotein</keyword>
<organism evidence="8 9">
    <name type="scientific">Diploptera punctata</name>
    <name type="common">Pacific beetle cockroach</name>
    <dbReference type="NCBI Taxonomy" id="6984"/>
    <lineage>
        <taxon>Eukaryota</taxon>
        <taxon>Metazoa</taxon>
        <taxon>Ecdysozoa</taxon>
        <taxon>Arthropoda</taxon>
        <taxon>Hexapoda</taxon>
        <taxon>Insecta</taxon>
        <taxon>Pterygota</taxon>
        <taxon>Neoptera</taxon>
        <taxon>Polyneoptera</taxon>
        <taxon>Dictyoptera</taxon>
        <taxon>Blattodea</taxon>
        <taxon>Blaberoidea</taxon>
        <taxon>Blaberidae</taxon>
        <taxon>Diplopterinae</taxon>
        <taxon>Diploptera</taxon>
    </lineage>
</organism>
<feature type="domain" description="EGF-like" evidence="7">
    <location>
        <begin position="86"/>
        <end position="122"/>
    </location>
</feature>
<accession>A0AAD7ZSL7</accession>
<dbReference type="FunFam" id="2.10.25.10:FF:000294">
    <property type="entry name" value="Delta-like protein"/>
    <property type="match status" value="1"/>
</dbReference>
<gene>
    <name evidence="8" type="ORF">L9F63_020405</name>
</gene>
<comment type="caution">
    <text evidence="6">Lacks conserved residue(s) required for the propagation of feature annotation.</text>
</comment>
<keyword evidence="1 6" id="KW-0245">EGF-like domain</keyword>
<evidence type="ECO:0000313" key="8">
    <source>
        <dbReference type="EMBL" id="KAJ9585948.1"/>
    </source>
</evidence>
<feature type="domain" description="EGF-like" evidence="7">
    <location>
        <begin position="46"/>
        <end position="84"/>
    </location>
</feature>
<evidence type="ECO:0000256" key="2">
    <source>
        <dbReference type="ARBA" id="ARBA00022729"/>
    </source>
</evidence>
<dbReference type="AlphaFoldDB" id="A0AAD7ZSL7"/>
<keyword evidence="4 6" id="KW-1015">Disulfide bond</keyword>
<feature type="disulfide bond" evidence="6">
    <location>
        <begin position="112"/>
        <end position="121"/>
    </location>
</feature>
<evidence type="ECO:0000256" key="5">
    <source>
        <dbReference type="ARBA" id="ARBA00023180"/>
    </source>
</evidence>
<dbReference type="InterPro" id="IPR000742">
    <property type="entry name" value="EGF"/>
</dbReference>
<dbReference type="SMART" id="SM00181">
    <property type="entry name" value="EGF"/>
    <property type="match status" value="3"/>
</dbReference>
<dbReference type="PROSITE" id="PS00022">
    <property type="entry name" value="EGF_1"/>
    <property type="match status" value="2"/>
</dbReference>
<dbReference type="FunFam" id="2.10.25.10:FF:000321">
    <property type="entry name" value="Protein delta homolog 1"/>
    <property type="match status" value="1"/>
</dbReference>
<comment type="caution">
    <text evidence="8">The sequence shown here is derived from an EMBL/GenBank/DDBJ whole genome shotgun (WGS) entry which is preliminary data.</text>
</comment>
<dbReference type="SUPFAM" id="SSF57196">
    <property type="entry name" value="EGF/Laminin"/>
    <property type="match status" value="2"/>
</dbReference>
<keyword evidence="2" id="KW-0732">Signal</keyword>
<dbReference type="EMBL" id="JASPKZ010007231">
    <property type="protein sequence ID" value="KAJ9585948.1"/>
    <property type="molecule type" value="Genomic_DNA"/>
</dbReference>
<feature type="non-terminal residue" evidence="8">
    <location>
        <position position="1"/>
    </location>
</feature>
<dbReference type="CDD" id="cd00054">
    <property type="entry name" value="EGF_CA"/>
    <property type="match status" value="2"/>
</dbReference>
<dbReference type="Proteomes" id="UP001233999">
    <property type="component" value="Unassembled WGS sequence"/>
</dbReference>
<evidence type="ECO:0000256" key="3">
    <source>
        <dbReference type="ARBA" id="ARBA00022737"/>
    </source>
</evidence>
<dbReference type="PANTHER" id="PTHR24049">
    <property type="entry name" value="CRUMBS FAMILY MEMBER"/>
    <property type="match status" value="1"/>
</dbReference>
<dbReference type="PROSITE" id="PS50026">
    <property type="entry name" value="EGF_3"/>
    <property type="match status" value="2"/>
</dbReference>
<reference evidence="8" key="1">
    <citation type="journal article" date="2023" name="IScience">
        <title>Live-bearing cockroach genome reveals convergent evolutionary mechanisms linked to viviparity in insects and beyond.</title>
        <authorList>
            <person name="Fouks B."/>
            <person name="Harrison M.C."/>
            <person name="Mikhailova A.A."/>
            <person name="Marchal E."/>
            <person name="English S."/>
            <person name="Carruthers M."/>
            <person name="Jennings E.C."/>
            <person name="Chiamaka E.L."/>
            <person name="Frigard R.A."/>
            <person name="Pippel M."/>
            <person name="Attardo G.M."/>
            <person name="Benoit J.B."/>
            <person name="Bornberg-Bauer E."/>
            <person name="Tobe S.S."/>
        </authorList>
    </citation>
    <scope>NUCLEOTIDE SEQUENCE</scope>
    <source>
        <strain evidence="8">Stay&amp;Tobe</strain>
    </source>
</reference>
<dbReference type="GO" id="GO:0005509">
    <property type="term" value="F:calcium ion binding"/>
    <property type="evidence" value="ECO:0007669"/>
    <property type="project" value="InterPro"/>
</dbReference>
<keyword evidence="3" id="KW-0677">Repeat</keyword>
<evidence type="ECO:0000256" key="1">
    <source>
        <dbReference type="ARBA" id="ARBA00022536"/>
    </source>
</evidence>
<dbReference type="InterPro" id="IPR001881">
    <property type="entry name" value="EGF-like_Ca-bd_dom"/>
</dbReference>
<dbReference type="SMART" id="SM00179">
    <property type="entry name" value="EGF_CA"/>
    <property type="match status" value="2"/>
</dbReference>
<proteinExistence type="predicted"/>
<evidence type="ECO:0000313" key="9">
    <source>
        <dbReference type="Proteomes" id="UP001233999"/>
    </source>
</evidence>
<evidence type="ECO:0000259" key="7">
    <source>
        <dbReference type="PROSITE" id="PS50026"/>
    </source>
</evidence>
<evidence type="ECO:0000256" key="4">
    <source>
        <dbReference type="ARBA" id="ARBA00023157"/>
    </source>
</evidence>
<reference evidence="8" key="2">
    <citation type="submission" date="2023-05" db="EMBL/GenBank/DDBJ databases">
        <authorList>
            <person name="Fouks B."/>
        </authorList>
    </citation>
    <scope>NUCLEOTIDE SEQUENCE</scope>
    <source>
        <strain evidence="8">Stay&amp;Tobe</strain>
        <tissue evidence="8">Testes</tissue>
    </source>
</reference>
<dbReference type="PROSITE" id="PS01186">
    <property type="entry name" value="EGF_2"/>
    <property type="match status" value="2"/>
</dbReference>
<dbReference type="GO" id="GO:0003008">
    <property type="term" value="P:system process"/>
    <property type="evidence" value="ECO:0007669"/>
    <property type="project" value="UniProtKB-ARBA"/>
</dbReference>
<sequence length="167" mass="18392">ICRPGWRGEFCDQCTPYPGCKHGYCNGSSWQCICDTNWGGILCDQDLNYCGTHEPCQNGGTCENTAPDQYLCTCPEGFSGLNCEVVDNPCATTPCGNGGTCQETGGQYHCTCSSGWTGNTCHIKLQSFLRERDSSKYRICVSRLCSIKFCWSESTFLQVPVLLPNME</sequence>
<dbReference type="Gene3D" id="2.10.25.10">
    <property type="entry name" value="Laminin"/>
    <property type="match status" value="3"/>
</dbReference>
<protein>
    <recommendedName>
        <fullName evidence="7">EGF-like domain-containing protein</fullName>
    </recommendedName>
</protein>
<dbReference type="Pfam" id="PF21700">
    <property type="entry name" value="EGF_DL_JAG"/>
    <property type="match status" value="1"/>
</dbReference>
<name>A0AAD7ZSL7_DIPPU</name>